<gene>
    <name evidence="7" type="ORF">MQE35_04120</name>
</gene>
<dbReference type="AlphaFoldDB" id="A0A9E6ZMD9"/>
<keyword evidence="5 6" id="KW-0472">Membrane</keyword>
<feature type="transmembrane region" description="Helical" evidence="6">
    <location>
        <begin position="143"/>
        <end position="167"/>
    </location>
</feature>
<feature type="transmembrane region" description="Helical" evidence="6">
    <location>
        <begin position="97"/>
        <end position="122"/>
    </location>
</feature>
<dbReference type="PIRSF" id="PIRSF035875">
    <property type="entry name" value="RNase_BN"/>
    <property type="match status" value="1"/>
</dbReference>
<dbReference type="InterPro" id="IPR017039">
    <property type="entry name" value="Virul_fac_BrkB"/>
</dbReference>
<evidence type="ECO:0000256" key="4">
    <source>
        <dbReference type="ARBA" id="ARBA00022989"/>
    </source>
</evidence>
<evidence type="ECO:0000256" key="5">
    <source>
        <dbReference type="ARBA" id="ARBA00023136"/>
    </source>
</evidence>
<dbReference type="RefSeq" id="WP_255844726.1">
    <property type="nucleotide sequence ID" value="NZ_CP094358.1"/>
</dbReference>
<feature type="transmembrane region" description="Helical" evidence="6">
    <location>
        <begin position="244"/>
        <end position="268"/>
    </location>
</feature>
<dbReference type="EMBL" id="CP094358">
    <property type="protein sequence ID" value="UOB18482.1"/>
    <property type="molecule type" value="Genomic_DNA"/>
</dbReference>
<evidence type="ECO:0000256" key="1">
    <source>
        <dbReference type="ARBA" id="ARBA00004651"/>
    </source>
</evidence>
<protein>
    <submittedName>
        <fullName evidence="7">YihY/virulence factor BrkB family protein</fullName>
    </submittedName>
</protein>
<dbReference type="Pfam" id="PF03631">
    <property type="entry name" value="Virul_fac_BrkB"/>
    <property type="match status" value="1"/>
</dbReference>
<feature type="transmembrane region" description="Helical" evidence="6">
    <location>
        <begin position="179"/>
        <end position="203"/>
    </location>
</feature>
<name>A0A9E6ZMD9_9FLAO</name>
<reference evidence="7" key="1">
    <citation type="submission" date="2022-03" db="EMBL/GenBank/DDBJ databases">
        <title>Description of Abyssus ytuae gen. nov., sp. nov., a novel member of the family Flavobacteriaceae isolated from the sediment of Mariana Trench.</title>
        <authorList>
            <person name="Zhang J."/>
            <person name="Xu X."/>
        </authorList>
    </citation>
    <scope>NUCLEOTIDE SEQUENCE</scope>
    <source>
        <strain evidence="7">MT3330</strain>
    </source>
</reference>
<accession>A0A9E6ZMD9</accession>
<feature type="transmembrane region" description="Helical" evidence="6">
    <location>
        <begin position="215"/>
        <end position="238"/>
    </location>
</feature>
<sequence length="280" mass="31714">MKINFKKIWKASNKFVAEFLDADPFLHSASISFYTLFSLPAVMFIMVQIASYFWGQEAVTQQLYSEISKVVGSTTAGTLQEILANVEAVKSNVWRTIWSISLLLIGTTTVFISIQKGLNSIWNIYRKPQNNLLRILYDRLRSFTTVIALGFLIVVSLLSDTVLLLLMDYLKRIIPEVTVYLLQAVNWILSMLLTSILFSYIFIILPHAKIPWKSAFYGGVITSILFFVGRFLISFYIATSSLNTVYGAAGSLALILIWVYYSSLILLLGGKITEMKYKEC</sequence>
<keyword evidence="2" id="KW-1003">Cell membrane</keyword>
<dbReference type="KEGG" id="fbm:MQE35_04120"/>
<keyword evidence="3 6" id="KW-0812">Transmembrane</keyword>
<organism evidence="7 8">
    <name type="scientific">Abyssalbus ytuae</name>
    <dbReference type="NCBI Taxonomy" id="2926907"/>
    <lineage>
        <taxon>Bacteria</taxon>
        <taxon>Pseudomonadati</taxon>
        <taxon>Bacteroidota</taxon>
        <taxon>Flavobacteriia</taxon>
        <taxon>Flavobacteriales</taxon>
        <taxon>Flavobacteriaceae</taxon>
        <taxon>Abyssalbus</taxon>
    </lineage>
</organism>
<comment type="subcellular location">
    <subcellularLocation>
        <location evidence="1">Cell membrane</location>
        <topology evidence="1">Multi-pass membrane protein</topology>
    </subcellularLocation>
</comment>
<dbReference type="Proteomes" id="UP000831290">
    <property type="component" value="Chromosome"/>
</dbReference>
<dbReference type="PANTHER" id="PTHR30213">
    <property type="entry name" value="INNER MEMBRANE PROTEIN YHJD"/>
    <property type="match status" value="1"/>
</dbReference>
<proteinExistence type="predicted"/>
<dbReference type="NCBIfam" id="TIGR00765">
    <property type="entry name" value="yihY_not_rbn"/>
    <property type="match status" value="1"/>
</dbReference>
<evidence type="ECO:0000256" key="2">
    <source>
        <dbReference type="ARBA" id="ARBA00022475"/>
    </source>
</evidence>
<evidence type="ECO:0000313" key="8">
    <source>
        <dbReference type="Proteomes" id="UP000831290"/>
    </source>
</evidence>
<dbReference type="GO" id="GO:0005886">
    <property type="term" value="C:plasma membrane"/>
    <property type="evidence" value="ECO:0007669"/>
    <property type="project" value="UniProtKB-SubCell"/>
</dbReference>
<keyword evidence="8" id="KW-1185">Reference proteome</keyword>
<feature type="transmembrane region" description="Helical" evidence="6">
    <location>
        <begin position="33"/>
        <end position="54"/>
    </location>
</feature>
<dbReference type="PANTHER" id="PTHR30213:SF1">
    <property type="entry name" value="INNER MEMBRANE PROTEIN YHJD"/>
    <property type="match status" value="1"/>
</dbReference>
<evidence type="ECO:0000313" key="7">
    <source>
        <dbReference type="EMBL" id="UOB18482.1"/>
    </source>
</evidence>
<keyword evidence="4 6" id="KW-1133">Transmembrane helix</keyword>
<evidence type="ECO:0000256" key="3">
    <source>
        <dbReference type="ARBA" id="ARBA00022692"/>
    </source>
</evidence>
<evidence type="ECO:0000256" key="6">
    <source>
        <dbReference type="SAM" id="Phobius"/>
    </source>
</evidence>